<organism evidence="7">
    <name type="scientific">Timema genevievae</name>
    <name type="common">Walking stick</name>
    <dbReference type="NCBI Taxonomy" id="629358"/>
    <lineage>
        <taxon>Eukaryota</taxon>
        <taxon>Metazoa</taxon>
        <taxon>Ecdysozoa</taxon>
        <taxon>Arthropoda</taxon>
        <taxon>Hexapoda</taxon>
        <taxon>Insecta</taxon>
        <taxon>Pterygota</taxon>
        <taxon>Neoptera</taxon>
        <taxon>Polyneoptera</taxon>
        <taxon>Phasmatodea</taxon>
        <taxon>Timematodea</taxon>
        <taxon>Timematoidea</taxon>
        <taxon>Timematidae</taxon>
        <taxon>Timema</taxon>
    </lineage>
</organism>
<reference evidence="7" key="1">
    <citation type="submission" date="2020-11" db="EMBL/GenBank/DDBJ databases">
        <authorList>
            <person name="Tran Van P."/>
        </authorList>
    </citation>
    <scope>NUCLEOTIDE SEQUENCE</scope>
</reference>
<dbReference type="Pfam" id="PF18829">
    <property type="entry name" value="Importin_rep_6"/>
    <property type="match status" value="1"/>
</dbReference>
<evidence type="ECO:0000313" key="7">
    <source>
        <dbReference type="EMBL" id="CAD7590238.1"/>
    </source>
</evidence>
<evidence type="ECO:0000256" key="5">
    <source>
        <dbReference type="ARBA" id="ARBA00022927"/>
    </source>
</evidence>
<dbReference type="InterPro" id="IPR041653">
    <property type="entry name" value="Importin_rep_4"/>
</dbReference>
<dbReference type="GO" id="GO:0005634">
    <property type="term" value="C:nucleus"/>
    <property type="evidence" value="ECO:0007669"/>
    <property type="project" value="UniProtKB-SubCell"/>
</dbReference>
<dbReference type="Gene3D" id="1.25.10.10">
    <property type="entry name" value="Leucine-rich Repeat Variant"/>
    <property type="match status" value="2"/>
</dbReference>
<protein>
    <recommendedName>
        <fullName evidence="6">Importin subunit beta-1/Transportin-1-like TPR repeats domain-containing protein</fullName>
    </recommendedName>
</protein>
<evidence type="ECO:0000256" key="1">
    <source>
        <dbReference type="ARBA" id="ARBA00004496"/>
    </source>
</evidence>
<keyword evidence="4" id="KW-0677">Repeat</keyword>
<gene>
    <name evidence="7" type="ORF">TGEB3V08_LOCUS4076</name>
</gene>
<dbReference type="InterPro" id="IPR016024">
    <property type="entry name" value="ARM-type_fold"/>
</dbReference>
<keyword evidence="5" id="KW-0653">Protein transport</keyword>
<proteinExistence type="predicted"/>
<dbReference type="GO" id="GO:0006606">
    <property type="term" value="P:protein import into nucleus"/>
    <property type="evidence" value="ECO:0007669"/>
    <property type="project" value="InterPro"/>
</dbReference>
<dbReference type="EMBL" id="OE840380">
    <property type="protein sequence ID" value="CAD7590238.1"/>
    <property type="molecule type" value="Genomic_DNA"/>
</dbReference>
<keyword evidence="3" id="KW-0963">Cytoplasm</keyword>
<dbReference type="GO" id="GO:0005737">
    <property type="term" value="C:cytoplasm"/>
    <property type="evidence" value="ECO:0007669"/>
    <property type="project" value="UniProtKB-SubCell"/>
</dbReference>
<comment type="subcellular location">
    <subcellularLocation>
        <location evidence="1">Cytoplasm</location>
    </subcellularLocation>
</comment>
<dbReference type="SUPFAM" id="SSF48371">
    <property type="entry name" value="ARM repeat"/>
    <property type="match status" value="1"/>
</dbReference>
<dbReference type="Pfam" id="PF25574">
    <property type="entry name" value="TPR_IMB1"/>
    <property type="match status" value="1"/>
</dbReference>
<dbReference type="InterPro" id="IPR011989">
    <property type="entry name" value="ARM-like"/>
</dbReference>
<dbReference type="Pfam" id="PF18808">
    <property type="entry name" value="Importin_rep_4"/>
    <property type="match status" value="1"/>
</dbReference>
<feature type="domain" description="Importin subunit beta-1/Transportin-1-like TPR repeats" evidence="6">
    <location>
        <begin position="301"/>
        <end position="448"/>
    </location>
</feature>
<dbReference type="Pfam" id="PF18816">
    <property type="entry name" value="Importin_rep_5"/>
    <property type="match status" value="1"/>
</dbReference>
<keyword evidence="2" id="KW-0813">Transport</keyword>
<evidence type="ECO:0000256" key="2">
    <source>
        <dbReference type="ARBA" id="ARBA00022448"/>
    </source>
</evidence>
<name>A0A7R9JVE4_TIMGE</name>
<evidence type="ECO:0000256" key="3">
    <source>
        <dbReference type="ARBA" id="ARBA00022490"/>
    </source>
</evidence>
<dbReference type="InterPro" id="IPR040122">
    <property type="entry name" value="Importin_beta"/>
</dbReference>
<dbReference type="Pfam" id="PF13513">
    <property type="entry name" value="HEAT_EZ"/>
    <property type="match status" value="1"/>
</dbReference>
<dbReference type="PANTHER" id="PTHR10527">
    <property type="entry name" value="IMPORTIN BETA"/>
    <property type="match status" value="1"/>
</dbReference>
<evidence type="ECO:0000259" key="6">
    <source>
        <dbReference type="Pfam" id="PF25574"/>
    </source>
</evidence>
<evidence type="ECO:0000256" key="4">
    <source>
        <dbReference type="ARBA" id="ARBA00022737"/>
    </source>
</evidence>
<dbReference type="AlphaFoldDB" id="A0A7R9JVE4"/>
<dbReference type="InterPro" id="IPR058584">
    <property type="entry name" value="IMB1_TNPO1-like_TPR"/>
</dbReference>
<dbReference type="InterPro" id="IPR041389">
    <property type="entry name" value="Importin_rep_6"/>
</dbReference>
<accession>A0A7R9JVE4</accession>
<sequence>MEMDAENMWFQQDGAVTHTVRTSAYSGRIPSGRPLNSVTTQAAGTDFFLWGILESPVYATCPRTIQQETLCKIVSNEDMPDSWRHLALEVIVTMSETAPAMLRKVGSKYIPLLVPIILKMMTDIEDEPDWSISDEIVDEDNDSNTVVAESALDRLACGLGGKTIMPLIEQNIPSMLANTDWKYRHAALMALSAVGEGCHKQMETSLPQIMNGVLNFLSDPHPRVRYASCNAIGQMSTDFAPVFEKKFHDRVVPGLLMVLDDNDNPRVQAHAGAALVNFSEDCPKNILTTYLDAIMGKLESILTAKFKELVEKGTKLVLEQVVTTIASVADTSEEQFVAYYDRLMPCLKYIISNANTEDLKMLRGKAIECVSLIGLAVGAEKFMRDASEVMDMLLKTQTEGGDLPDDDPQTSYLISAWARICKILGKQFEQYLPLVMGPVMKAASMKPEVALLDNDDMQGVEGDLDWQFVSLGEQQNFGIKTSEVLFRPLYLSSALTKAAPLTLSTAWTAPQSMFSKPSVTSSPLYSAVAGLEDKASACEMLVCYARELKDGFADYAETVVKLMVPMLKFYFHDGVRTAAAESLPYLLDCGKIKGPEYLQGMWNYIYPELLKAIDTEPENEVLAEHMYSLAKCIETLGNGCLTEAAMAELLKILNKLMLEHFNKAVARQEKRKDEDYDEVVEEQLANEDDEDVYILSKIADIIHSLFLSYKSDFFPYFDQIVNHFVKCLLANALVVLSSAAKDGQIEVRISVGPEMPWSDHQWALCIFDDVIEYGGPNCVKYQQHFLGPLLNYVSDEMAEVRQAAVYGWGALAQFGGESFAAVCAEAVPRLVKIITDPESRAVENINPTENAISAITKILKYNSSRLNVQELLPHWLSWLPVWEDMDEAPHVYGYLCDLIEANHPLVLGNNHENLPKLIAIIAEAFARDAINVDHTEAKRMISLIRQVQGNENMFQACIGQLTVEQQQALHEVLSGTN</sequence>
<dbReference type="InterPro" id="IPR040928">
    <property type="entry name" value="Importin_rep_5"/>
</dbReference>